<dbReference type="AlphaFoldDB" id="A0A3D8Y7Q0"/>
<dbReference type="Pfam" id="PF04616">
    <property type="entry name" value="Glyco_hydro_43"/>
    <property type="match status" value="1"/>
</dbReference>
<dbReference type="PANTHER" id="PTHR42812:SF5">
    <property type="entry name" value="ENDO-ARABINASE"/>
    <property type="match status" value="1"/>
</dbReference>
<comment type="similarity">
    <text evidence="1 6">Belongs to the glycosyl hydrolase 43 family.</text>
</comment>
<dbReference type="InterPro" id="IPR006710">
    <property type="entry name" value="Glyco_hydro_43"/>
</dbReference>
<dbReference type="OrthoDB" id="9801455at2"/>
<evidence type="ECO:0000256" key="2">
    <source>
        <dbReference type="ARBA" id="ARBA00022801"/>
    </source>
</evidence>
<dbReference type="InterPro" id="IPR023296">
    <property type="entry name" value="Glyco_hydro_beta-prop_sf"/>
</dbReference>
<dbReference type="GO" id="GO:0005975">
    <property type="term" value="P:carbohydrate metabolic process"/>
    <property type="evidence" value="ECO:0007669"/>
    <property type="project" value="InterPro"/>
</dbReference>
<dbReference type="EMBL" id="QNUL01000030">
    <property type="protein sequence ID" value="REA57150.1"/>
    <property type="molecule type" value="Genomic_DNA"/>
</dbReference>
<keyword evidence="9" id="KW-1185">Reference proteome</keyword>
<evidence type="ECO:0000256" key="3">
    <source>
        <dbReference type="ARBA" id="ARBA00023295"/>
    </source>
</evidence>
<sequence length="522" mass="59072">MKFLYKLILINLIFMSFALAQKPLPGPEVTYRNPVIAGDFADPSVIRVGDTYYAVGTSSEWGPAYPIYTSKNLIDWEYVGPVFDTLPEWTMGSFWAPELYFRNGVYYCYYTARRKYDKQSYIGVATTTDLKKGFKDHAVIIEWTKEAIDAFVVEDKGKLYITWKAYGLDKDRGIEILGAELSPDGLQVIGKEFTIIKADPAGWESGMAEGQAIFKRGNYWYMLYSGNACCGAECDYQVGFARAEKLQGPWVKFEGNPVLFGDDTWKCPGHGTVVVTPENRYFYLHHAYNGVDFTFAGRQGVLSELVWNETTKWPVFRYGRTTPAQAQSPAGPVAVINPNFIVNYERDTVTTPWTYDVSFPKPVFDVKNGALQIENTNQIYAGNFLGLTVKNGNYSFMAEVIGKKDLLQSIVIYGDANNAIGYGATEDHIEMWQVKDGIREVLKRQDIPEKYNDIELKLNTRFGRYYEFSWGVKGHKIDSLGSAIRMEAPWLPRWDRAPRVGVNVYGTGEGKAEIKAAQMTYD</sequence>
<feature type="site" description="Important for catalytic activity, responsible for pKa modulation of the active site Glu and correct orientation of both the proton donor and substrate" evidence="5">
    <location>
        <position position="149"/>
    </location>
</feature>
<feature type="signal peptide" evidence="7">
    <location>
        <begin position="1"/>
        <end position="20"/>
    </location>
</feature>
<evidence type="ECO:0000313" key="8">
    <source>
        <dbReference type="EMBL" id="REA57150.1"/>
    </source>
</evidence>
<name>A0A3D8Y7Q0_9BACT</name>
<feature type="active site" description="Proton donor" evidence="4">
    <location>
        <position position="209"/>
    </location>
</feature>
<keyword evidence="3 6" id="KW-0326">Glycosidase</keyword>
<organism evidence="8 9">
    <name type="scientific">Dyadobacter luteus</name>
    <dbReference type="NCBI Taxonomy" id="2259619"/>
    <lineage>
        <taxon>Bacteria</taxon>
        <taxon>Pseudomonadati</taxon>
        <taxon>Bacteroidota</taxon>
        <taxon>Cytophagia</taxon>
        <taxon>Cytophagales</taxon>
        <taxon>Spirosomataceae</taxon>
        <taxon>Dyadobacter</taxon>
    </lineage>
</organism>
<evidence type="ECO:0000256" key="5">
    <source>
        <dbReference type="PIRSR" id="PIRSR606710-2"/>
    </source>
</evidence>
<gene>
    <name evidence="8" type="ORF">DSL64_24650</name>
</gene>
<keyword evidence="2 6" id="KW-0378">Hydrolase</keyword>
<evidence type="ECO:0000313" key="9">
    <source>
        <dbReference type="Proteomes" id="UP000256373"/>
    </source>
</evidence>
<dbReference type="RefSeq" id="WP_115833617.1">
    <property type="nucleotide sequence ID" value="NZ_QNUL01000030.1"/>
</dbReference>
<protein>
    <submittedName>
        <fullName evidence="8">Glycoside hydrolase</fullName>
    </submittedName>
</protein>
<evidence type="ECO:0000256" key="4">
    <source>
        <dbReference type="PIRSR" id="PIRSR606710-1"/>
    </source>
</evidence>
<dbReference type="GO" id="GO:0004553">
    <property type="term" value="F:hydrolase activity, hydrolyzing O-glycosyl compounds"/>
    <property type="evidence" value="ECO:0007669"/>
    <property type="project" value="InterPro"/>
</dbReference>
<feature type="chain" id="PRO_5017648188" evidence="7">
    <location>
        <begin position="21"/>
        <end position="522"/>
    </location>
</feature>
<reference evidence="8 9" key="1">
    <citation type="submission" date="2018-07" db="EMBL/GenBank/DDBJ databases">
        <title>Dyadobacter roseus sp. nov., isolated from rose rhizosphere soil.</title>
        <authorList>
            <person name="Chen L."/>
        </authorList>
    </citation>
    <scope>NUCLEOTIDE SEQUENCE [LARGE SCALE GENOMIC DNA]</scope>
    <source>
        <strain evidence="8 9">RS19</strain>
    </source>
</reference>
<evidence type="ECO:0000256" key="6">
    <source>
        <dbReference type="RuleBase" id="RU361187"/>
    </source>
</evidence>
<dbReference type="Gene3D" id="2.115.10.20">
    <property type="entry name" value="Glycosyl hydrolase domain, family 43"/>
    <property type="match status" value="1"/>
</dbReference>
<accession>A0A3D8Y7Q0</accession>
<dbReference type="Proteomes" id="UP000256373">
    <property type="component" value="Unassembled WGS sequence"/>
</dbReference>
<keyword evidence="7" id="KW-0732">Signal</keyword>
<dbReference type="PANTHER" id="PTHR42812">
    <property type="entry name" value="BETA-XYLOSIDASE"/>
    <property type="match status" value="1"/>
</dbReference>
<dbReference type="SUPFAM" id="SSF75005">
    <property type="entry name" value="Arabinanase/levansucrase/invertase"/>
    <property type="match status" value="1"/>
</dbReference>
<evidence type="ECO:0000256" key="7">
    <source>
        <dbReference type="SAM" id="SignalP"/>
    </source>
</evidence>
<dbReference type="InterPro" id="IPR051795">
    <property type="entry name" value="Glycosyl_Hydrlase_43"/>
</dbReference>
<dbReference type="CDD" id="cd08999">
    <property type="entry name" value="GH43_ABN-like"/>
    <property type="match status" value="1"/>
</dbReference>
<proteinExistence type="inferred from homology"/>
<evidence type="ECO:0000256" key="1">
    <source>
        <dbReference type="ARBA" id="ARBA00009865"/>
    </source>
</evidence>
<comment type="caution">
    <text evidence="8">The sequence shown here is derived from an EMBL/GenBank/DDBJ whole genome shotgun (WGS) entry which is preliminary data.</text>
</comment>
<feature type="active site" description="Proton acceptor" evidence="4">
    <location>
        <position position="42"/>
    </location>
</feature>